<proteinExistence type="predicted"/>
<dbReference type="AlphaFoldDB" id="W4K569"/>
<reference evidence="1 2" key="1">
    <citation type="journal article" date="2012" name="New Phytol.">
        <title>Insight into trade-off between wood decay and parasitism from the genome of a fungal forest pathogen.</title>
        <authorList>
            <person name="Olson A."/>
            <person name="Aerts A."/>
            <person name="Asiegbu F."/>
            <person name="Belbahri L."/>
            <person name="Bouzid O."/>
            <person name="Broberg A."/>
            <person name="Canback B."/>
            <person name="Coutinho P.M."/>
            <person name="Cullen D."/>
            <person name="Dalman K."/>
            <person name="Deflorio G."/>
            <person name="van Diepen L.T."/>
            <person name="Dunand C."/>
            <person name="Duplessis S."/>
            <person name="Durling M."/>
            <person name="Gonthier P."/>
            <person name="Grimwood J."/>
            <person name="Fossdal C.G."/>
            <person name="Hansson D."/>
            <person name="Henrissat B."/>
            <person name="Hietala A."/>
            <person name="Himmelstrand K."/>
            <person name="Hoffmeister D."/>
            <person name="Hogberg N."/>
            <person name="James T.Y."/>
            <person name="Karlsson M."/>
            <person name="Kohler A."/>
            <person name="Kues U."/>
            <person name="Lee Y.H."/>
            <person name="Lin Y.C."/>
            <person name="Lind M."/>
            <person name="Lindquist E."/>
            <person name="Lombard V."/>
            <person name="Lucas S."/>
            <person name="Lunden K."/>
            <person name="Morin E."/>
            <person name="Murat C."/>
            <person name="Park J."/>
            <person name="Raffaello T."/>
            <person name="Rouze P."/>
            <person name="Salamov A."/>
            <person name="Schmutz J."/>
            <person name="Solheim H."/>
            <person name="Stahlberg J."/>
            <person name="Velez H."/>
            <person name="de Vries R.P."/>
            <person name="Wiebenga A."/>
            <person name="Woodward S."/>
            <person name="Yakovlev I."/>
            <person name="Garbelotto M."/>
            <person name="Martin F."/>
            <person name="Grigoriev I.V."/>
            <person name="Stenlid J."/>
        </authorList>
    </citation>
    <scope>NUCLEOTIDE SEQUENCE [LARGE SCALE GENOMIC DNA]</scope>
    <source>
        <strain evidence="1 2">TC 32-1</strain>
    </source>
</reference>
<name>W4K569_HETIT</name>
<dbReference type="RefSeq" id="XP_009547584.1">
    <property type="nucleotide sequence ID" value="XM_009549289.1"/>
</dbReference>
<protein>
    <submittedName>
        <fullName evidence="1">Uncharacterized protein</fullName>
    </submittedName>
</protein>
<gene>
    <name evidence="1" type="ORF">HETIRDRAFT_169633</name>
</gene>
<dbReference type="InParanoid" id="W4K569"/>
<keyword evidence="2" id="KW-1185">Reference proteome</keyword>
<dbReference type="Proteomes" id="UP000030671">
    <property type="component" value="Unassembled WGS sequence"/>
</dbReference>
<dbReference type="GeneID" id="20668228"/>
<evidence type="ECO:0000313" key="2">
    <source>
        <dbReference type="Proteomes" id="UP000030671"/>
    </source>
</evidence>
<evidence type="ECO:0000313" key="1">
    <source>
        <dbReference type="EMBL" id="ETW80889.1"/>
    </source>
</evidence>
<organism evidence="1 2">
    <name type="scientific">Heterobasidion irregulare (strain TC 32-1)</name>
    <dbReference type="NCBI Taxonomy" id="747525"/>
    <lineage>
        <taxon>Eukaryota</taxon>
        <taxon>Fungi</taxon>
        <taxon>Dikarya</taxon>
        <taxon>Basidiomycota</taxon>
        <taxon>Agaricomycotina</taxon>
        <taxon>Agaricomycetes</taxon>
        <taxon>Russulales</taxon>
        <taxon>Bondarzewiaceae</taxon>
        <taxon>Heterobasidion</taxon>
        <taxon>Heterobasidion annosum species complex</taxon>
    </lineage>
</organism>
<dbReference type="EMBL" id="KI925459">
    <property type="protein sequence ID" value="ETW80889.1"/>
    <property type="molecule type" value="Genomic_DNA"/>
</dbReference>
<sequence>MKGRNECKTNCPATQTESKTWDDVPGMRCRQGDSVENSKEKRVVYSLMFCEKGS</sequence>
<dbReference type="HOGENOM" id="CLU_3050579_0_0_1"/>
<dbReference type="KEGG" id="hir:HETIRDRAFT_169633"/>
<accession>W4K569</accession>